<accession>A0A0C9ZF21</accession>
<feature type="non-terminal residue" evidence="2">
    <location>
        <position position="82"/>
    </location>
</feature>
<protein>
    <submittedName>
        <fullName evidence="2">Uncharacterized protein</fullName>
    </submittedName>
</protein>
<organism evidence="2 3">
    <name type="scientific">Pisolithus microcarpus 441</name>
    <dbReference type="NCBI Taxonomy" id="765257"/>
    <lineage>
        <taxon>Eukaryota</taxon>
        <taxon>Fungi</taxon>
        <taxon>Dikarya</taxon>
        <taxon>Basidiomycota</taxon>
        <taxon>Agaricomycotina</taxon>
        <taxon>Agaricomycetes</taxon>
        <taxon>Agaricomycetidae</taxon>
        <taxon>Boletales</taxon>
        <taxon>Sclerodermatineae</taxon>
        <taxon>Pisolithaceae</taxon>
        <taxon>Pisolithus</taxon>
    </lineage>
</organism>
<dbReference type="HOGENOM" id="CLU_2564720_0_0_1"/>
<evidence type="ECO:0000313" key="2">
    <source>
        <dbReference type="EMBL" id="KIK21042.1"/>
    </source>
</evidence>
<proteinExistence type="predicted"/>
<dbReference type="EMBL" id="KN833756">
    <property type="protein sequence ID" value="KIK21042.1"/>
    <property type="molecule type" value="Genomic_DNA"/>
</dbReference>
<reference evidence="3" key="2">
    <citation type="submission" date="2015-01" db="EMBL/GenBank/DDBJ databases">
        <title>Evolutionary Origins and Diversification of the Mycorrhizal Mutualists.</title>
        <authorList>
            <consortium name="DOE Joint Genome Institute"/>
            <consortium name="Mycorrhizal Genomics Consortium"/>
            <person name="Kohler A."/>
            <person name="Kuo A."/>
            <person name="Nagy L.G."/>
            <person name="Floudas D."/>
            <person name="Copeland A."/>
            <person name="Barry K.W."/>
            <person name="Cichocki N."/>
            <person name="Veneault-Fourrey C."/>
            <person name="LaButti K."/>
            <person name="Lindquist E.A."/>
            <person name="Lipzen A."/>
            <person name="Lundell T."/>
            <person name="Morin E."/>
            <person name="Murat C."/>
            <person name="Riley R."/>
            <person name="Ohm R."/>
            <person name="Sun H."/>
            <person name="Tunlid A."/>
            <person name="Henrissat B."/>
            <person name="Grigoriev I.V."/>
            <person name="Hibbett D.S."/>
            <person name="Martin F."/>
        </authorList>
    </citation>
    <scope>NUCLEOTIDE SEQUENCE [LARGE SCALE GENOMIC DNA]</scope>
    <source>
        <strain evidence="3">441</strain>
    </source>
</reference>
<dbReference type="Proteomes" id="UP000054018">
    <property type="component" value="Unassembled WGS sequence"/>
</dbReference>
<keyword evidence="3" id="KW-1185">Reference proteome</keyword>
<name>A0A0C9ZF21_9AGAM</name>
<gene>
    <name evidence="2" type="ORF">PISMIDRAFT_681750</name>
</gene>
<dbReference type="AlphaFoldDB" id="A0A0C9ZF21"/>
<evidence type="ECO:0000256" key="1">
    <source>
        <dbReference type="SAM" id="MobiDB-lite"/>
    </source>
</evidence>
<feature type="region of interest" description="Disordered" evidence="1">
    <location>
        <begin position="63"/>
        <end position="82"/>
    </location>
</feature>
<sequence>MGIYILQNNALRVTMVYTILSISYSIRKTWYGATGRQHPSRVSTLSSHMDDVWRRSPVTGFRHGTTARVTNNSEYNTHKNQK</sequence>
<reference evidence="2 3" key="1">
    <citation type="submission" date="2014-04" db="EMBL/GenBank/DDBJ databases">
        <authorList>
            <consortium name="DOE Joint Genome Institute"/>
            <person name="Kuo A."/>
            <person name="Kohler A."/>
            <person name="Costa M.D."/>
            <person name="Nagy L.G."/>
            <person name="Floudas D."/>
            <person name="Copeland A."/>
            <person name="Barry K.W."/>
            <person name="Cichocki N."/>
            <person name="Veneault-Fourrey C."/>
            <person name="LaButti K."/>
            <person name="Lindquist E.A."/>
            <person name="Lipzen A."/>
            <person name="Lundell T."/>
            <person name="Morin E."/>
            <person name="Murat C."/>
            <person name="Sun H."/>
            <person name="Tunlid A."/>
            <person name="Henrissat B."/>
            <person name="Grigoriev I.V."/>
            <person name="Hibbett D.S."/>
            <person name="Martin F."/>
            <person name="Nordberg H.P."/>
            <person name="Cantor M.N."/>
            <person name="Hua S.X."/>
        </authorList>
    </citation>
    <scope>NUCLEOTIDE SEQUENCE [LARGE SCALE GENOMIC DNA]</scope>
    <source>
        <strain evidence="2 3">441</strain>
    </source>
</reference>
<evidence type="ECO:0000313" key="3">
    <source>
        <dbReference type="Proteomes" id="UP000054018"/>
    </source>
</evidence>